<dbReference type="EMBL" id="JACBYV010000001">
    <property type="protein sequence ID" value="NYH73038.1"/>
    <property type="molecule type" value="Genomic_DNA"/>
</dbReference>
<dbReference type="Pfam" id="PF02810">
    <property type="entry name" value="SEC-C"/>
    <property type="match status" value="1"/>
</dbReference>
<dbReference type="Proteomes" id="UP000578688">
    <property type="component" value="Unassembled WGS sequence"/>
</dbReference>
<evidence type="ECO:0000313" key="1">
    <source>
        <dbReference type="EMBL" id="NYH73038.1"/>
    </source>
</evidence>
<gene>
    <name evidence="1" type="ORF">FHR27_001648</name>
</gene>
<proteinExistence type="predicted"/>
<dbReference type="InterPro" id="IPR004027">
    <property type="entry name" value="SEC_C_motif"/>
</dbReference>
<sequence length="491" mass="55716">MNEVLKPIQKEPSVNESERILASIARNTFFSLWCYPSLFRSVGKGKELTDLTIYFNGTLILFSDKGHVKFQAHNEIKLAWSRWYRAAVKESAKQLHGAESFVRNHPDKIFLNRELEDPFPFDLTSSELKIHLIAVTRGIGDHAKHFFDSIKPGSSGTLGYYYQVPEKILLDKPFFVGDVDQEKTFVHVLDESGIKLLLEELCTPTDFIRYLEAKEKAIRDKSFLYSAGEEETLAFYLQEDGGYGYGDISNPPENQGNFFSIPEWEWRHYRQTVDYALRYGHKQKAKLWNELIARFSDAIADACVGEASDLPFLTHSSAVQVLASENLYSSSLLASALFEKFENVTKGTRSARTVPSMSKPGRIYIFIFFPWNESHGSYDEYRKERSACMQLYASVARYKFQGAKEILLLGADTKGRGGSSETILAIDASVPLTSDERVMSQKIMSTYQILDNVSERRIKTSHSIKDVGRNDPCPCGSEKKYKKCCLNSGTL</sequence>
<organism evidence="1 2">
    <name type="scientific">Phytopseudomonas flavescens</name>
    <dbReference type="NCBI Taxonomy" id="29435"/>
    <lineage>
        <taxon>Bacteria</taxon>
        <taxon>Pseudomonadati</taxon>
        <taxon>Pseudomonadota</taxon>
        <taxon>Gammaproteobacteria</taxon>
        <taxon>Pseudomonadales</taxon>
        <taxon>Pseudomonadaceae</taxon>
        <taxon>Phytopseudomonas</taxon>
    </lineage>
</organism>
<dbReference type="AlphaFoldDB" id="A0A7Y9XKG2"/>
<dbReference type="RefSeq" id="WP_218878464.1">
    <property type="nucleotide sequence ID" value="NZ_JACBYV010000001.1"/>
</dbReference>
<evidence type="ECO:0008006" key="3">
    <source>
        <dbReference type="Google" id="ProtNLM"/>
    </source>
</evidence>
<evidence type="ECO:0000313" key="2">
    <source>
        <dbReference type="Proteomes" id="UP000578688"/>
    </source>
</evidence>
<reference evidence="1 2" key="1">
    <citation type="submission" date="2020-07" db="EMBL/GenBank/DDBJ databases">
        <title>Genomic analyses of the natural microbiome of Caenorhabditis elegans.</title>
        <authorList>
            <person name="Samuel B."/>
        </authorList>
    </citation>
    <scope>NUCLEOTIDE SEQUENCE [LARGE SCALE GENOMIC DNA]</scope>
    <source>
        <strain evidence="1 2">BIGb0408</strain>
    </source>
</reference>
<accession>A0A7Y9XKG2</accession>
<comment type="caution">
    <text evidence="1">The sequence shown here is derived from an EMBL/GenBank/DDBJ whole genome shotgun (WGS) entry which is preliminary data.</text>
</comment>
<name>A0A7Y9XKG2_9GAMM</name>
<protein>
    <recommendedName>
        <fullName evidence="3">SEC-C motif-containing protein</fullName>
    </recommendedName>
</protein>
<dbReference type="SUPFAM" id="SSF103642">
    <property type="entry name" value="Sec-C motif"/>
    <property type="match status" value="1"/>
</dbReference>
<dbReference type="Gene3D" id="3.10.450.50">
    <property type="match status" value="1"/>
</dbReference>
<keyword evidence="2" id="KW-1185">Reference proteome</keyword>